<dbReference type="GO" id="GO:0005829">
    <property type="term" value="C:cytosol"/>
    <property type="evidence" value="ECO:0007669"/>
    <property type="project" value="TreeGrafter"/>
</dbReference>
<comment type="similarity">
    <text evidence="4 10">Belongs to the NAD(P)-dependent epimerase/dehydratase family.</text>
</comment>
<dbReference type="InterPro" id="IPR005886">
    <property type="entry name" value="UDP_G4E"/>
</dbReference>
<keyword evidence="8" id="KW-0299">Galactose metabolism</keyword>
<evidence type="ECO:0000256" key="9">
    <source>
        <dbReference type="ARBA" id="ARBA00023235"/>
    </source>
</evidence>
<evidence type="ECO:0000256" key="3">
    <source>
        <dbReference type="ARBA" id="ARBA00004947"/>
    </source>
</evidence>
<accession>A0A9E7CZB8</accession>
<comment type="subunit">
    <text evidence="10">Homodimer.</text>
</comment>
<dbReference type="Proteomes" id="UP000829401">
    <property type="component" value="Chromosome"/>
</dbReference>
<dbReference type="Gene3D" id="3.40.50.720">
    <property type="entry name" value="NAD(P)-binding Rossmann-like Domain"/>
    <property type="match status" value="1"/>
</dbReference>
<evidence type="ECO:0000256" key="5">
    <source>
        <dbReference type="ARBA" id="ARBA00013189"/>
    </source>
</evidence>
<dbReference type="EMBL" id="CP080467">
    <property type="protein sequence ID" value="UNO48487.1"/>
    <property type="molecule type" value="Genomic_DNA"/>
</dbReference>
<comment type="cofactor">
    <cofactor evidence="2 10">
        <name>NAD(+)</name>
        <dbReference type="ChEBI" id="CHEBI:57540"/>
    </cofactor>
</comment>
<dbReference type="AlphaFoldDB" id="T0C0H9"/>
<evidence type="ECO:0000256" key="10">
    <source>
        <dbReference type="RuleBase" id="RU366046"/>
    </source>
</evidence>
<dbReference type="NCBIfam" id="TIGR01179">
    <property type="entry name" value="galE"/>
    <property type="match status" value="1"/>
</dbReference>
<evidence type="ECO:0000256" key="7">
    <source>
        <dbReference type="ARBA" id="ARBA00023027"/>
    </source>
</evidence>
<dbReference type="GO" id="GO:0006012">
    <property type="term" value="P:galactose metabolic process"/>
    <property type="evidence" value="ECO:0007669"/>
    <property type="project" value="UniProtKB-KW"/>
</dbReference>
<dbReference type="eggNOG" id="COG1087">
    <property type="taxonomic scope" value="Bacteria"/>
</dbReference>
<name>T0C0H9_ALIAG</name>
<reference evidence="13" key="1">
    <citation type="journal article" date="2022" name="G3 (Bethesda)">
        <title>Unveiling the complete genome sequence of Alicyclobacillus acidoterrestris DSM 3922T, a taint-producing strain.</title>
        <authorList>
            <person name="Leonardo I.C."/>
            <person name="Barreto Crespo M.T."/>
            <person name="Gaspar F.B."/>
        </authorList>
    </citation>
    <scope>NUCLEOTIDE SEQUENCE [LARGE SCALE GENOMIC DNA]</scope>
    <source>
        <strain evidence="13">DSM 3922</strain>
    </source>
</reference>
<dbReference type="STRING" id="1356854.N007_07505"/>
<protein>
    <recommendedName>
        <fullName evidence="6 10">UDP-glucose 4-epimerase</fullName>
        <ecNumber evidence="5 10">5.1.3.2</ecNumber>
    </recommendedName>
</protein>
<evidence type="ECO:0000256" key="6">
    <source>
        <dbReference type="ARBA" id="ARBA00018569"/>
    </source>
</evidence>
<gene>
    <name evidence="12" type="primary">galE</name>
    <name evidence="12" type="ORF">K1I37_17775</name>
</gene>
<dbReference type="PANTHER" id="PTHR43725">
    <property type="entry name" value="UDP-GLUCOSE 4-EPIMERASE"/>
    <property type="match status" value="1"/>
</dbReference>
<evidence type="ECO:0000259" key="11">
    <source>
        <dbReference type="Pfam" id="PF01370"/>
    </source>
</evidence>
<dbReference type="PRINTS" id="PR01713">
    <property type="entry name" value="NUCEPIMERASE"/>
</dbReference>
<proteinExistence type="inferred from homology"/>
<comment type="pathway">
    <text evidence="3 10">Carbohydrate metabolism; galactose metabolism.</text>
</comment>
<evidence type="ECO:0000256" key="1">
    <source>
        <dbReference type="ARBA" id="ARBA00000083"/>
    </source>
</evidence>
<dbReference type="NCBIfam" id="NF007956">
    <property type="entry name" value="PRK10675.1"/>
    <property type="match status" value="1"/>
</dbReference>
<evidence type="ECO:0000313" key="12">
    <source>
        <dbReference type="EMBL" id="UNO48487.1"/>
    </source>
</evidence>
<dbReference type="Pfam" id="PF01370">
    <property type="entry name" value="Epimerase"/>
    <property type="match status" value="1"/>
</dbReference>
<organism evidence="12 13">
    <name type="scientific">Alicyclobacillus acidoterrestris (strain ATCC 49025 / DSM 3922 / CIP 106132 / NCIMB 13137 / GD3B)</name>
    <dbReference type="NCBI Taxonomy" id="1356854"/>
    <lineage>
        <taxon>Bacteria</taxon>
        <taxon>Bacillati</taxon>
        <taxon>Bacillota</taxon>
        <taxon>Bacilli</taxon>
        <taxon>Bacillales</taxon>
        <taxon>Alicyclobacillaceae</taxon>
        <taxon>Alicyclobacillus</taxon>
    </lineage>
</organism>
<feature type="domain" description="NAD-dependent epimerase/dehydratase" evidence="11">
    <location>
        <begin position="3"/>
        <end position="261"/>
    </location>
</feature>
<keyword evidence="10" id="KW-0119">Carbohydrate metabolism</keyword>
<sequence length="343" mass="37373">MKVLITGGAGYIGSHTCVALLDAGHDIVVLDSFANSKPESLRRVAEICGKDFAIYNVDLLNQFEVEDVFAREKLDAVIHFAGYKAVGESVSQPLKYYHNNFTGTVILCEVMQKFGVTKMVFSSSATVYGTSDDVPFTEDMPVAAINPYGQTKVMLEQVLRDLCEADSAWRVAALRYFNPVGAHESGLIGEDPNGVPSNLLPYVTQVAIGRLPELTIHGDDYPTPDGTCIRDYIHVMDLAEGHVKALESLVDKPGFEIYNLGTGVGSSVLEVVHAFEEASGVKIPRRIGPRRPGDAPVSYADVSKAQRELGWRAKYNLVQMCADAWNWQLKNPNGFAGEAEAGL</sequence>
<evidence type="ECO:0000256" key="2">
    <source>
        <dbReference type="ARBA" id="ARBA00001911"/>
    </source>
</evidence>
<evidence type="ECO:0000313" key="13">
    <source>
        <dbReference type="Proteomes" id="UP000829401"/>
    </source>
</evidence>
<dbReference type="SUPFAM" id="SSF51735">
    <property type="entry name" value="NAD(P)-binding Rossmann-fold domains"/>
    <property type="match status" value="1"/>
</dbReference>
<dbReference type="CDD" id="cd05247">
    <property type="entry name" value="UDP_G4E_1_SDR_e"/>
    <property type="match status" value="1"/>
</dbReference>
<dbReference type="InterPro" id="IPR001509">
    <property type="entry name" value="Epimerase_deHydtase"/>
</dbReference>
<evidence type="ECO:0000256" key="8">
    <source>
        <dbReference type="ARBA" id="ARBA00023144"/>
    </source>
</evidence>
<keyword evidence="7 10" id="KW-0520">NAD</keyword>
<dbReference type="RefSeq" id="WP_021296538.1">
    <property type="nucleotide sequence ID" value="NZ_AURB01000130.1"/>
</dbReference>
<dbReference type="PANTHER" id="PTHR43725:SF47">
    <property type="entry name" value="UDP-GLUCOSE 4-EPIMERASE"/>
    <property type="match status" value="1"/>
</dbReference>
<dbReference type="OrthoDB" id="181047at2"/>
<dbReference type="EC" id="5.1.3.2" evidence="5 10"/>
<keyword evidence="9 10" id="KW-0413">Isomerase</keyword>
<dbReference type="Gene3D" id="3.90.25.10">
    <property type="entry name" value="UDP-galactose 4-epimerase, domain 1"/>
    <property type="match status" value="1"/>
</dbReference>
<dbReference type="KEGG" id="aaco:K1I37_17775"/>
<dbReference type="GO" id="GO:0003978">
    <property type="term" value="F:UDP-glucose 4-epimerase activity"/>
    <property type="evidence" value="ECO:0007669"/>
    <property type="project" value="UniProtKB-UniRule"/>
</dbReference>
<accession>T0C0H9</accession>
<comment type="catalytic activity">
    <reaction evidence="1 10">
        <text>UDP-alpha-D-glucose = UDP-alpha-D-galactose</text>
        <dbReference type="Rhea" id="RHEA:22168"/>
        <dbReference type="ChEBI" id="CHEBI:58885"/>
        <dbReference type="ChEBI" id="CHEBI:66914"/>
        <dbReference type="EC" id="5.1.3.2"/>
    </reaction>
</comment>
<dbReference type="InterPro" id="IPR036291">
    <property type="entry name" value="NAD(P)-bd_dom_sf"/>
</dbReference>
<evidence type="ECO:0000256" key="4">
    <source>
        <dbReference type="ARBA" id="ARBA00007637"/>
    </source>
</evidence>
<keyword evidence="13" id="KW-1185">Reference proteome</keyword>